<accession>A0ABQ7DRU7</accession>
<organism evidence="2 3">
    <name type="scientific">Brassica cretica</name>
    <name type="common">Mustard</name>
    <dbReference type="NCBI Taxonomy" id="69181"/>
    <lineage>
        <taxon>Eukaryota</taxon>
        <taxon>Viridiplantae</taxon>
        <taxon>Streptophyta</taxon>
        <taxon>Embryophyta</taxon>
        <taxon>Tracheophyta</taxon>
        <taxon>Spermatophyta</taxon>
        <taxon>Magnoliopsida</taxon>
        <taxon>eudicotyledons</taxon>
        <taxon>Gunneridae</taxon>
        <taxon>Pentapetalae</taxon>
        <taxon>rosids</taxon>
        <taxon>malvids</taxon>
        <taxon>Brassicales</taxon>
        <taxon>Brassicaceae</taxon>
        <taxon>Brassiceae</taxon>
        <taxon>Brassica</taxon>
    </lineage>
</organism>
<feature type="region of interest" description="Disordered" evidence="1">
    <location>
        <begin position="54"/>
        <end position="87"/>
    </location>
</feature>
<comment type="caution">
    <text evidence="2">The sequence shown here is derived from an EMBL/GenBank/DDBJ whole genome shotgun (WGS) entry which is preliminary data.</text>
</comment>
<sequence>MTTESLTMKIDSYSQRLGGPKASLCELSTRYHSDSQRPNQLNLILVLNSGDSLNLSSSRSVNKTKRSGASLPPWPIEESPRLRKAKE</sequence>
<evidence type="ECO:0000313" key="2">
    <source>
        <dbReference type="EMBL" id="KAF3580758.1"/>
    </source>
</evidence>
<evidence type="ECO:0000256" key="1">
    <source>
        <dbReference type="SAM" id="MobiDB-lite"/>
    </source>
</evidence>
<dbReference type="EMBL" id="QGKV02000649">
    <property type="protein sequence ID" value="KAF3580758.1"/>
    <property type="molecule type" value="Genomic_DNA"/>
</dbReference>
<reference evidence="2 3" key="1">
    <citation type="journal article" date="2020" name="BMC Genomics">
        <title>Intraspecific diversification of the crop wild relative Brassica cretica Lam. using demographic model selection.</title>
        <authorList>
            <person name="Kioukis A."/>
            <person name="Michalopoulou V.A."/>
            <person name="Briers L."/>
            <person name="Pirintsos S."/>
            <person name="Studholme D.J."/>
            <person name="Pavlidis P."/>
            <person name="Sarris P.F."/>
        </authorList>
    </citation>
    <scope>NUCLEOTIDE SEQUENCE [LARGE SCALE GENOMIC DNA]</scope>
    <source>
        <strain evidence="3">cv. PFS-1207/04</strain>
    </source>
</reference>
<name>A0ABQ7DRU7_BRACR</name>
<proteinExistence type="predicted"/>
<protein>
    <submittedName>
        <fullName evidence="2">Uncharacterized protein</fullName>
    </submittedName>
</protein>
<gene>
    <name evidence="2" type="ORF">DY000_02032960</name>
</gene>
<keyword evidence="3" id="KW-1185">Reference proteome</keyword>
<dbReference type="Proteomes" id="UP000266723">
    <property type="component" value="Unassembled WGS sequence"/>
</dbReference>
<evidence type="ECO:0000313" key="3">
    <source>
        <dbReference type="Proteomes" id="UP000266723"/>
    </source>
</evidence>